<evidence type="ECO:0000256" key="4">
    <source>
        <dbReference type="ARBA" id="ARBA00022679"/>
    </source>
</evidence>
<keyword evidence="4" id="KW-0808">Transferase</keyword>
<dbReference type="AlphaFoldDB" id="A0A8S8XBJ5"/>
<dbReference type="GO" id="GO:0071972">
    <property type="term" value="F:peptidoglycan L,D-transpeptidase activity"/>
    <property type="evidence" value="ECO:0007669"/>
    <property type="project" value="TreeGrafter"/>
</dbReference>
<dbReference type="InterPro" id="IPR050979">
    <property type="entry name" value="LD-transpeptidase"/>
</dbReference>
<evidence type="ECO:0000256" key="5">
    <source>
        <dbReference type="ARBA" id="ARBA00022801"/>
    </source>
</evidence>
<keyword evidence="10" id="KW-0732">Signal</keyword>
<comment type="similarity">
    <text evidence="2">Belongs to the YkuD family.</text>
</comment>
<reference evidence="12" key="1">
    <citation type="submission" date="2021-02" db="EMBL/GenBank/DDBJ databases">
        <title>Genome sequence of Rhodospirillales sp. strain TMPK1 isolated from soil.</title>
        <authorList>
            <person name="Nakai R."/>
            <person name="Kusada H."/>
            <person name="Tamaki H."/>
        </authorList>
    </citation>
    <scope>NUCLEOTIDE SEQUENCE</scope>
    <source>
        <strain evidence="12">TMPK1</strain>
    </source>
</reference>
<protein>
    <recommendedName>
        <fullName evidence="11">L,D-TPase catalytic domain-containing protein</fullName>
    </recommendedName>
</protein>
<evidence type="ECO:0000256" key="1">
    <source>
        <dbReference type="ARBA" id="ARBA00004752"/>
    </source>
</evidence>
<keyword evidence="8 9" id="KW-0961">Cell wall biogenesis/degradation</keyword>
<dbReference type="RefSeq" id="WP_420241578.1">
    <property type="nucleotide sequence ID" value="NZ_BOPV01000001.1"/>
</dbReference>
<dbReference type="SUPFAM" id="SSF141523">
    <property type="entry name" value="L,D-transpeptidase catalytic domain-like"/>
    <property type="match status" value="1"/>
</dbReference>
<evidence type="ECO:0000256" key="2">
    <source>
        <dbReference type="ARBA" id="ARBA00005992"/>
    </source>
</evidence>
<dbReference type="GO" id="GO:0016757">
    <property type="term" value="F:glycosyltransferase activity"/>
    <property type="evidence" value="ECO:0007669"/>
    <property type="project" value="UniProtKB-KW"/>
</dbReference>
<dbReference type="CDD" id="cd16913">
    <property type="entry name" value="YkuD_like"/>
    <property type="match status" value="1"/>
</dbReference>
<proteinExistence type="inferred from homology"/>
<dbReference type="Proteomes" id="UP000681075">
    <property type="component" value="Unassembled WGS sequence"/>
</dbReference>
<dbReference type="GO" id="GO:0005576">
    <property type="term" value="C:extracellular region"/>
    <property type="evidence" value="ECO:0007669"/>
    <property type="project" value="TreeGrafter"/>
</dbReference>
<evidence type="ECO:0000313" key="12">
    <source>
        <dbReference type="EMBL" id="GIL38546.1"/>
    </source>
</evidence>
<dbReference type="GO" id="GO:0008360">
    <property type="term" value="P:regulation of cell shape"/>
    <property type="evidence" value="ECO:0007669"/>
    <property type="project" value="UniProtKB-UniRule"/>
</dbReference>
<dbReference type="PROSITE" id="PS52029">
    <property type="entry name" value="LD_TPASE"/>
    <property type="match status" value="1"/>
</dbReference>
<accession>A0A8S8XBJ5</accession>
<comment type="pathway">
    <text evidence="1 9">Cell wall biogenesis; peptidoglycan biosynthesis.</text>
</comment>
<evidence type="ECO:0000313" key="13">
    <source>
        <dbReference type="Proteomes" id="UP000681075"/>
    </source>
</evidence>
<dbReference type="CDD" id="cd00118">
    <property type="entry name" value="LysM"/>
    <property type="match status" value="1"/>
</dbReference>
<feature type="active site" description="Nucleophile" evidence="9">
    <location>
        <position position="193"/>
    </location>
</feature>
<keyword evidence="3" id="KW-0328">Glycosyltransferase</keyword>
<dbReference type="Pfam" id="PF03734">
    <property type="entry name" value="YkuD"/>
    <property type="match status" value="1"/>
</dbReference>
<feature type="chain" id="PRO_5035879089" description="L,D-TPase catalytic domain-containing protein" evidence="10">
    <location>
        <begin position="22"/>
        <end position="294"/>
    </location>
</feature>
<keyword evidence="5" id="KW-0378">Hydrolase</keyword>
<evidence type="ECO:0000256" key="8">
    <source>
        <dbReference type="ARBA" id="ARBA00023316"/>
    </source>
</evidence>
<feature type="active site" description="Proton donor/acceptor" evidence="9">
    <location>
        <position position="177"/>
    </location>
</feature>
<comment type="caution">
    <text evidence="12">The sequence shown here is derived from an EMBL/GenBank/DDBJ whole genome shotgun (WGS) entry which is preliminary data.</text>
</comment>
<evidence type="ECO:0000256" key="3">
    <source>
        <dbReference type="ARBA" id="ARBA00022676"/>
    </source>
</evidence>
<evidence type="ECO:0000259" key="11">
    <source>
        <dbReference type="PROSITE" id="PS52029"/>
    </source>
</evidence>
<dbReference type="InterPro" id="IPR038063">
    <property type="entry name" value="Transpep_catalytic_dom"/>
</dbReference>
<dbReference type="PANTHER" id="PTHR30582">
    <property type="entry name" value="L,D-TRANSPEPTIDASE"/>
    <property type="match status" value="1"/>
</dbReference>
<gene>
    <name evidence="12" type="ORF">TMPK1_07830</name>
</gene>
<evidence type="ECO:0000256" key="10">
    <source>
        <dbReference type="SAM" id="SignalP"/>
    </source>
</evidence>
<keyword evidence="7 9" id="KW-0573">Peptidoglycan synthesis</keyword>
<evidence type="ECO:0000256" key="6">
    <source>
        <dbReference type="ARBA" id="ARBA00022960"/>
    </source>
</evidence>
<evidence type="ECO:0000256" key="7">
    <source>
        <dbReference type="ARBA" id="ARBA00022984"/>
    </source>
</evidence>
<sequence length="294" mass="32583">MFRRTIYTVLTALMLPAAASASPPSVGQVQVIRTQYEDSLVDLARKYNIGYVEMLAANPGVDPWVPGAGRDVTIPGMHLLPDAPHEGVVVNIGELRLYYYATKDGVPETHPLGIGGEGNETPLGSTSVVRKMAGPTWYRTKAEIADKPWKPKIVPPGPDNPLGTHALYLGWPAYLIHGTDDWHGIGRRDSRGCIRMYPEDIVDMFGKIPVGTKVTVVNQPVKFAWIDGQLFMQAHPDAHQTDQLEDDKHRDYEVPDGFMKMVLAKAGKDAARIDWTVVRQAMWERKDVPVAITH</sequence>
<name>A0A8S8XBJ5_9PROT</name>
<dbReference type="InterPro" id="IPR005490">
    <property type="entry name" value="LD_TPept_cat_dom"/>
</dbReference>
<keyword evidence="6 9" id="KW-0133">Cell shape</keyword>
<organism evidence="12 13">
    <name type="scientific">Roseiterribacter gracilis</name>
    <dbReference type="NCBI Taxonomy" id="2812848"/>
    <lineage>
        <taxon>Bacteria</taxon>
        <taxon>Pseudomonadati</taxon>
        <taxon>Pseudomonadota</taxon>
        <taxon>Alphaproteobacteria</taxon>
        <taxon>Rhodospirillales</taxon>
        <taxon>Roseiterribacteraceae</taxon>
        <taxon>Roseiterribacter</taxon>
    </lineage>
</organism>
<dbReference type="InterPro" id="IPR018392">
    <property type="entry name" value="LysM"/>
</dbReference>
<dbReference type="GO" id="GO:0071555">
    <property type="term" value="P:cell wall organization"/>
    <property type="evidence" value="ECO:0007669"/>
    <property type="project" value="UniProtKB-UniRule"/>
</dbReference>
<evidence type="ECO:0000256" key="9">
    <source>
        <dbReference type="PROSITE-ProRule" id="PRU01373"/>
    </source>
</evidence>
<keyword evidence="13" id="KW-1185">Reference proteome</keyword>
<dbReference type="PANTHER" id="PTHR30582:SF24">
    <property type="entry name" value="L,D-TRANSPEPTIDASE ERFK_SRFK-RELATED"/>
    <property type="match status" value="1"/>
</dbReference>
<dbReference type="EMBL" id="BOPV01000001">
    <property type="protein sequence ID" value="GIL38546.1"/>
    <property type="molecule type" value="Genomic_DNA"/>
</dbReference>
<feature type="domain" description="L,D-TPase catalytic" evidence="11">
    <location>
        <begin position="86"/>
        <end position="217"/>
    </location>
</feature>
<dbReference type="Gene3D" id="2.40.440.10">
    <property type="entry name" value="L,D-transpeptidase catalytic domain-like"/>
    <property type="match status" value="1"/>
</dbReference>
<dbReference type="GO" id="GO:0018104">
    <property type="term" value="P:peptidoglycan-protein cross-linking"/>
    <property type="evidence" value="ECO:0007669"/>
    <property type="project" value="TreeGrafter"/>
</dbReference>
<feature type="signal peptide" evidence="10">
    <location>
        <begin position="1"/>
        <end position="21"/>
    </location>
</feature>